<evidence type="ECO:0000256" key="3">
    <source>
        <dbReference type="RuleBase" id="RU003523"/>
    </source>
</evidence>
<name>A0ABX2CPZ9_9CYAN</name>
<evidence type="ECO:0000259" key="4">
    <source>
        <dbReference type="PROSITE" id="PS50991"/>
    </source>
</evidence>
<sequence>MKKMGYYRRAIKKKCKLSIDTRKNYYPFLRINNMSTLPLIISDETLRDGEQQAGLFFPYETKKTLAKLIRQTGVNQIDIMPAVHETEEHLLKTLVAEGNGSIMMAATMVGKQFIDQALACGVERIILFYAVSDRLLLLRDTEVRNLTAPPEKIEDDNLPNALVRRVRQNMINKVLENLRYATSPEIGLKVEFAAEDASRADFNFLVECIRSFQPYIQHFVLCDTMGILTPEKTYVWVRDLLEFTDNAALGVHFHNDLGMALENTLQAVIAGASMISGTFLGIGERAGNIPLEQVLNGLRWRFGIEVEGIDYEALAQVTNYLDSLGARPAPPYSKAAFRHESGIHVNGFLRDPDSYHVFPHASPEIWFGKCSGASNFQYLFEKQLNQPFSPQEYNRMRDKIKSFSIQEERCFSPEEIVELFKQGFFNE</sequence>
<keyword evidence="1" id="KW-0963">Cytoplasm</keyword>
<dbReference type="PANTHER" id="PTHR42880:SF1">
    <property type="entry name" value="ISOPROPYLMALATE_HOMOCITRATE_CITRAMALATE SYNTHASE FAMILY PROTEIN"/>
    <property type="match status" value="1"/>
</dbReference>
<evidence type="ECO:0000256" key="2">
    <source>
        <dbReference type="ARBA" id="ARBA00022679"/>
    </source>
</evidence>
<dbReference type="Pfam" id="PF00682">
    <property type="entry name" value="HMGL-like"/>
    <property type="match status" value="2"/>
</dbReference>
<dbReference type="EMBL" id="SRRZ01000002">
    <property type="protein sequence ID" value="NQE32471.1"/>
    <property type="molecule type" value="Genomic_DNA"/>
</dbReference>
<comment type="similarity">
    <text evidence="3">Belongs to the alpha-IPM synthase/homocitrate synthase family.</text>
</comment>
<dbReference type="Proteomes" id="UP000702425">
    <property type="component" value="Unassembled WGS sequence"/>
</dbReference>
<dbReference type="InterPro" id="IPR013785">
    <property type="entry name" value="Aldolase_TIM"/>
</dbReference>
<dbReference type="InterPro" id="IPR000891">
    <property type="entry name" value="PYR_CT"/>
</dbReference>
<keyword evidence="5" id="KW-0012">Acyltransferase</keyword>
<evidence type="ECO:0000313" key="6">
    <source>
        <dbReference type="Proteomes" id="UP000702425"/>
    </source>
</evidence>
<dbReference type="PANTHER" id="PTHR42880">
    <property type="entry name" value="HOMOCITRATE SYNTHASE"/>
    <property type="match status" value="1"/>
</dbReference>
<proteinExistence type="inferred from homology"/>
<feature type="domain" description="Pyruvate carboxyltransferase" evidence="4">
    <location>
        <begin position="39"/>
        <end position="315"/>
    </location>
</feature>
<comment type="caution">
    <text evidence="5">The sequence shown here is derived from an EMBL/GenBank/DDBJ whole genome shotgun (WGS) entry which is preliminary data.</text>
</comment>
<dbReference type="Gene3D" id="1.10.238.260">
    <property type="match status" value="1"/>
</dbReference>
<dbReference type="Gene3D" id="3.20.20.70">
    <property type="entry name" value="Aldolase class I"/>
    <property type="match status" value="1"/>
</dbReference>
<keyword evidence="6" id="KW-1185">Reference proteome</keyword>
<evidence type="ECO:0000313" key="5">
    <source>
        <dbReference type="EMBL" id="NQE32471.1"/>
    </source>
</evidence>
<protein>
    <submittedName>
        <fullName evidence="5">2-isopropylmalate synthase</fullName>
        <ecNumber evidence="5">2.3.3.13</ecNumber>
    </submittedName>
</protein>
<dbReference type="EC" id="2.3.3.13" evidence="5"/>
<reference evidence="5 6" key="1">
    <citation type="journal article" date="2020" name="Sci. Rep.">
        <title>A novel cyanobacterial geosmin producer, revising GeoA distribution and dispersion patterns in Bacteria.</title>
        <authorList>
            <person name="Churro C."/>
            <person name="Semedo-Aguiar A.P."/>
            <person name="Silva A.D."/>
            <person name="Pereira-Leal J.B."/>
            <person name="Leite R.B."/>
        </authorList>
    </citation>
    <scope>NUCLEOTIDE SEQUENCE [LARGE SCALE GENOMIC DNA]</scope>
    <source>
        <strain evidence="5 6">IPMA8</strain>
    </source>
</reference>
<dbReference type="GO" id="GO:0003852">
    <property type="term" value="F:2-isopropylmalate synthase activity"/>
    <property type="evidence" value="ECO:0007669"/>
    <property type="project" value="UniProtKB-EC"/>
</dbReference>
<dbReference type="SUPFAM" id="SSF51569">
    <property type="entry name" value="Aldolase"/>
    <property type="match status" value="1"/>
</dbReference>
<keyword evidence="2 3" id="KW-0808">Transferase</keyword>
<organism evidence="5 6">
    <name type="scientific">Microcoleus asticus IPMA8</name>
    <dbReference type="NCBI Taxonomy" id="2563858"/>
    <lineage>
        <taxon>Bacteria</taxon>
        <taxon>Bacillati</taxon>
        <taxon>Cyanobacteriota</taxon>
        <taxon>Cyanophyceae</taxon>
        <taxon>Oscillatoriophycideae</taxon>
        <taxon>Oscillatoriales</taxon>
        <taxon>Microcoleaceae</taxon>
        <taxon>Microcoleus</taxon>
        <taxon>Microcoleus asticus</taxon>
    </lineage>
</organism>
<dbReference type="PROSITE" id="PS00815">
    <property type="entry name" value="AIPM_HOMOCIT_SYNTH_1"/>
    <property type="match status" value="1"/>
</dbReference>
<accession>A0ABX2CPZ9</accession>
<evidence type="ECO:0000256" key="1">
    <source>
        <dbReference type="ARBA" id="ARBA00022490"/>
    </source>
</evidence>
<gene>
    <name evidence="5" type="primary">leuA_1</name>
    <name evidence="5" type="ORF">E5S67_00185</name>
</gene>
<dbReference type="PROSITE" id="PS50991">
    <property type="entry name" value="PYR_CT"/>
    <property type="match status" value="1"/>
</dbReference>
<dbReference type="InterPro" id="IPR002034">
    <property type="entry name" value="AIPM/Hcit_synth_CS"/>
</dbReference>